<feature type="region of interest" description="Disordered" evidence="1">
    <location>
        <begin position="158"/>
        <end position="196"/>
    </location>
</feature>
<keyword evidence="3" id="KW-0378">Hydrolase</keyword>
<organism evidence="3 4">
    <name type="scientific">Oceaniferula flava</name>
    <dbReference type="NCBI Taxonomy" id="2800421"/>
    <lineage>
        <taxon>Bacteria</taxon>
        <taxon>Pseudomonadati</taxon>
        <taxon>Verrucomicrobiota</taxon>
        <taxon>Verrucomicrobiia</taxon>
        <taxon>Verrucomicrobiales</taxon>
        <taxon>Verrucomicrobiaceae</taxon>
        <taxon>Oceaniferula</taxon>
    </lineage>
</organism>
<evidence type="ECO:0000256" key="1">
    <source>
        <dbReference type="SAM" id="MobiDB-lite"/>
    </source>
</evidence>
<accession>A0AAE2VCS0</accession>
<dbReference type="AlphaFoldDB" id="A0AAE2VCS0"/>
<evidence type="ECO:0000313" key="3">
    <source>
        <dbReference type="EMBL" id="MBK1855416.1"/>
    </source>
</evidence>
<name>A0AAE2VCS0_9BACT</name>
<keyword evidence="4" id="KW-1185">Reference proteome</keyword>
<dbReference type="InterPro" id="IPR027417">
    <property type="entry name" value="P-loop_NTPase"/>
</dbReference>
<keyword evidence="3" id="KW-0347">Helicase</keyword>
<feature type="domain" description="Helicase C-terminal" evidence="2">
    <location>
        <begin position="16"/>
        <end position="169"/>
    </location>
</feature>
<dbReference type="InterPro" id="IPR001650">
    <property type="entry name" value="Helicase_C-like"/>
</dbReference>
<evidence type="ECO:0000313" key="4">
    <source>
        <dbReference type="Proteomes" id="UP000634206"/>
    </source>
</evidence>
<keyword evidence="3" id="KW-0067">ATP-binding</keyword>
<dbReference type="RefSeq" id="WP_309490029.1">
    <property type="nucleotide sequence ID" value="NZ_JAENIG010000006.1"/>
</dbReference>
<proteinExistence type="predicted"/>
<gene>
    <name evidence="3" type="ORF">JIN83_10630</name>
</gene>
<dbReference type="EMBL" id="JAENIG010000006">
    <property type="protein sequence ID" value="MBK1855416.1"/>
    <property type="molecule type" value="Genomic_DNA"/>
</dbReference>
<feature type="compositionally biased region" description="Basic residues" evidence="1">
    <location>
        <begin position="167"/>
        <end position="196"/>
    </location>
</feature>
<dbReference type="SUPFAM" id="SSF52540">
    <property type="entry name" value="P-loop containing nucleoside triphosphate hydrolases"/>
    <property type="match status" value="1"/>
</dbReference>
<dbReference type="PANTHER" id="PTHR47958">
    <property type="entry name" value="ATP-DEPENDENT RNA HELICASE DBP3"/>
    <property type="match status" value="1"/>
</dbReference>
<dbReference type="Pfam" id="PF00271">
    <property type="entry name" value="Helicase_C"/>
    <property type="match status" value="1"/>
</dbReference>
<protein>
    <submittedName>
        <fullName evidence="3">C-terminal helicase domain-containing protein</fullName>
    </submittedName>
</protein>
<sequence>MPAASHSIYEVFDHQKLDLFLHLLGGLDASESVLVLVHTRDVLHELTSELARAEVSVESVHGNKKAELRDRALKAFADGSLRVLITTDAVGRNLDLTGVQHVIRYDFPENSESYGYYAELAAGQVISLMLPKQATQLAKLESAHGAAIPLLMAEGFPYASQPDHSKSPRKKGGKAKGIRSKPLQNKKPKLKNKRGR</sequence>
<dbReference type="GO" id="GO:0004386">
    <property type="term" value="F:helicase activity"/>
    <property type="evidence" value="ECO:0007669"/>
    <property type="project" value="UniProtKB-KW"/>
</dbReference>
<dbReference type="Proteomes" id="UP000634206">
    <property type="component" value="Unassembled WGS sequence"/>
</dbReference>
<reference evidence="3" key="1">
    <citation type="submission" date="2021-01" db="EMBL/GenBank/DDBJ databases">
        <title>Modified the classification status of verrucomicrobia.</title>
        <authorList>
            <person name="Feng X."/>
        </authorList>
    </citation>
    <scope>NUCLEOTIDE SEQUENCE</scope>
    <source>
        <strain evidence="3">5K15</strain>
    </source>
</reference>
<dbReference type="PROSITE" id="PS51194">
    <property type="entry name" value="HELICASE_CTER"/>
    <property type="match status" value="1"/>
</dbReference>
<comment type="caution">
    <text evidence="3">The sequence shown here is derived from an EMBL/GenBank/DDBJ whole genome shotgun (WGS) entry which is preliminary data.</text>
</comment>
<evidence type="ECO:0000259" key="2">
    <source>
        <dbReference type="PROSITE" id="PS51194"/>
    </source>
</evidence>
<dbReference type="Gene3D" id="3.40.50.300">
    <property type="entry name" value="P-loop containing nucleotide triphosphate hydrolases"/>
    <property type="match status" value="1"/>
</dbReference>
<keyword evidence="3" id="KW-0547">Nucleotide-binding</keyword>
<dbReference type="SMART" id="SM00490">
    <property type="entry name" value="HELICc"/>
    <property type="match status" value="1"/>
</dbReference>
<dbReference type="CDD" id="cd18787">
    <property type="entry name" value="SF2_C_DEAD"/>
    <property type="match status" value="1"/>
</dbReference>